<keyword evidence="8 9" id="KW-0407">Ion channel</keyword>
<evidence type="ECO:0000256" key="1">
    <source>
        <dbReference type="ARBA" id="ARBA00004651"/>
    </source>
</evidence>
<evidence type="ECO:0000256" key="7">
    <source>
        <dbReference type="ARBA" id="ARBA00023136"/>
    </source>
</evidence>
<protein>
    <recommendedName>
        <fullName evidence="9">Innexin</fullName>
    </recommendedName>
</protein>
<evidence type="ECO:0000313" key="11">
    <source>
        <dbReference type="Proteomes" id="UP000784294"/>
    </source>
</evidence>
<feature type="transmembrane region" description="Helical" evidence="9">
    <location>
        <begin position="42"/>
        <end position="63"/>
    </location>
</feature>
<keyword evidence="6 9" id="KW-0406">Ion transport</keyword>
<evidence type="ECO:0000256" key="8">
    <source>
        <dbReference type="ARBA" id="ARBA00023303"/>
    </source>
</evidence>
<dbReference type="OrthoDB" id="5867527at2759"/>
<dbReference type="AlphaFoldDB" id="A0A448X050"/>
<keyword evidence="2 9" id="KW-0813">Transport</keyword>
<keyword evidence="5 9" id="KW-1133">Transmembrane helix</keyword>
<comment type="caution">
    <text evidence="9">Lacks conserved residue(s) required for the propagation of feature annotation.</text>
</comment>
<dbReference type="EMBL" id="CAAALY010068191">
    <property type="protein sequence ID" value="VEL24524.1"/>
    <property type="molecule type" value="Genomic_DNA"/>
</dbReference>
<dbReference type="PANTHER" id="PTHR11893:SF36">
    <property type="entry name" value="INNEXIN-5"/>
    <property type="match status" value="1"/>
</dbReference>
<gene>
    <name evidence="9" type="primary">inx</name>
    <name evidence="10" type="ORF">PXEA_LOCUS17964</name>
</gene>
<evidence type="ECO:0000256" key="4">
    <source>
        <dbReference type="ARBA" id="ARBA00022692"/>
    </source>
</evidence>
<name>A0A448X050_9PLAT</name>
<dbReference type="GO" id="GO:0034220">
    <property type="term" value="P:monoatomic ion transmembrane transport"/>
    <property type="evidence" value="ECO:0007669"/>
    <property type="project" value="UniProtKB-KW"/>
</dbReference>
<dbReference type="PANTHER" id="PTHR11893">
    <property type="entry name" value="INNEXIN"/>
    <property type="match status" value="1"/>
</dbReference>
<accession>A0A448X050</accession>
<keyword evidence="11" id="KW-1185">Reference proteome</keyword>
<keyword evidence="4 9" id="KW-0812">Transmembrane</keyword>
<keyword evidence="7 9" id="KW-0472">Membrane</keyword>
<reference evidence="10" key="1">
    <citation type="submission" date="2018-11" db="EMBL/GenBank/DDBJ databases">
        <authorList>
            <consortium name="Pathogen Informatics"/>
        </authorList>
    </citation>
    <scope>NUCLEOTIDE SEQUENCE</scope>
</reference>
<comment type="caution">
    <text evidence="10">The sequence shown here is derived from an EMBL/GenBank/DDBJ whole genome shotgun (WGS) entry which is preliminary data.</text>
</comment>
<evidence type="ECO:0000256" key="9">
    <source>
        <dbReference type="RuleBase" id="RU010713"/>
    </source>
</evidence>
<evidence type="ECO:0000256" key="5">
    <source>
        <dbReference type="ARBA" id="ARBA00022989"/>
    </source>
</evidence>
<evidence type="ECO:0000256" key="2">
    <source>
        <dbReference type="ARBA" id="ARBA00022448"/>
    </source>
</evidence>
<keyword evidence="3" id="KW-1003">Cell membrane</keyword>
<comment type="function">
    <text evidence="9">Structural component of the gap junctions.</text>
</comment>
<comment type="similarity">
    <text evidence="9">Belongs to the pannexin family.</text>
</comment>
<evidence type="ECO:0000313" key="10">
    <source>
        <dbReference type="EMBL" id="VEL24524.1"/>
    </source>
</evidence>
<dbReference type="GO" id="GO:0005886">
    <property type="term" value="C:plasma membrane"/>
    <property type="evidence" value="ECO:0007669"/>
    <property type="project" value="UniProtKB-SubCell"/>
</dbReference>
<evidence type="ECO:0000256" key="3">
    <source>
        <dbReference type="ARBA" id="ARBA00022475"/>
    </source>
</evidence>
<dbReference type="Proteomes" id="UP000784294">
    <property type="component" value="Unassembled WGS sequence"/>
</dbReference>
<proteinExistence type="inferred from homology"/>
<dbReference type="PRINTS" id="PR01262">
    <property type="entry name" value="INNEXIN"/>
</dbReference>
<comment type="subcellular location">
    <subcellularLocation>
        <location evidence="1 9">Cell membrane</location>
        <topology evidence="1 9">Multi-pass membrane protein</topology>
    </subcellularLocation>
</comment>
<sequence>MHIFSHIPTPHPSGVSTKGYSLSKTCTPSGGLCCCCCCGRRYGNYLVVLYFFVKTLYLVNLIFQMFLMEKFIGTNYTFFGLGVLSDLLQGRQWFHSGNFPRVTFCDFEAKKLGKNLK</sequence>
<dbReference type="InterPro" id="IPR000990">
    <property type="entry name" value="Innexin"/>
</dbReference>
<organism evidence="10 11">
    <name type="scientific">Protopolystoma xenopodis</name>
    <dbReference type="NCBI Taxonomy" id="117903"/>
    <lineage>
        <taxon>Eukaryota</taxon>
        <taxon>Metazoa</taxon>
        <taxon>Spiralia</taxon>
        <taxon>Lophotrochozoa</taxon>
        <taxon>Platyhelminthes</taxon>
        <taxon>Monogenea</taxon>
        <taxon>Polyopisthocotylea</taxon>
        <taxon>Polystomatidea</taxon>
        <taxon>Polystomatidae</taxon>
        <taxon>Protopolystoma</taxon>
    </lineage>
</organism>
<dbReference type="PROSITE" id="PS51013">
    <property type="entry name" value="PANNEXIN"/>
    <property type="match status" value="1"/>
</dbReference>
<evidence type="ECO:0000256" key="6">
    <source>
        <dbReference type="ARBA" id="ARBA00023065"/>
    </source>
</evidence>
<dbReference type="Pfam" id="PF00876">
    <property type="entry name" value="Innexin"/>
    <property type="match status" value="1"/>
</dbReference>
<dbReference type="GO" id="GO:0005921">
    <property type="term" value="C:gap junction"/>
    <property type="evidence" value="ECO:0007669"/>
    <property type="project" value="UniProtKB-UniRule"/>
</dbReference>